<accession>A0A183GT35</accession>
<sequence length="111" mass="12284">LEEQQPRRIGGPNKLVQIDETYVVKRKYNRGRSVRDSWMVGGIENDSKEVFVEITGTPGKPGVVRTPAYGTGDAGDRHWLRKHPQLGLGYVPSVPALPEAYGPDKAGDGRW</sequence>
<proteinExistence type="predicted"/>
<dbReference type="WBParaSite" id="HPBE_0002585501-mRNA-1">
    <property type="protein sequence ID" value="HPBE_0002585501-mRNA-1"/>
    <property type="gene ID" value="HPBE_0002585501"/>
</dbReference>
<protein>
    <submittedName>
        <fullName evidence="2">Transposase</fullName>
    </submittedName>
</protein>
<organism evidence="1 2">
    <name type="scientific">Heligmosomoides polygyrus</name>
    <name type="common">Parasitic roundworm</name>
    <dbReference type="NCBI Taxonomy" id="6339"/>
    <lineage>
        <taxon>Eukaryota</taxon>
        <taxon>Metazoa</taxon>
        <taxon>Ecdysozoa</taxon>
        <taxon>Nematoda</taxon>
        <taxon>Chromadorea</taxon>
        <taxon>Rhabditida</taxon>
        <taxon>Rhabditina</taxon>
        <taxon>Rhabditomorpha</taxon>
        <taxon>Strongyloidea</taxon>
        <taxon>Heligmosomidae</taxon>
        <taxon>Heligmosomoides</taxon>
    </lineage>
</organism>
<evidence type="ECO:0000313" key="1">
    <source>
        <dbReference type="Proteomes" id="UP000050761"/>
    </source>
</evidence>
<evidence type="ECO:0000313" key="2">
    <source>
        <dbReference type="WBParaSite" id="HPBE_0002585501-mRNA-1"/>
    </source>
</evidence>
<dbReference type="Proteomes" id="UP000050761">
    <property type="component" value="Unassembled WGS sequence"/>
</dbReference>
<name>A0A183GT35_HELPZ</name>
<reference evidence="2" key="1">
    <citation type="submission" date="2019-09" db="UniProtKB">
        <authorList>
            <consortium name="WormBaseParasite"/>
        </authorList>
    </citation>
    <scope>IDENTIFICATION</scope>
</reference>
<keyword evidence="1" id="KW-1185">Reference proteome</keyword>
<dbReference type="AlphaFoldDB" id="A0A183GT35"/>